<dbReference type="AlphaFoldDB" id="A0A853CHS7"/>
<feature type="transmembrane region" description="Helical" evidence="1">
    <location>
        <begin position="144"/>
        <end position="165"/>
    </location>
</feature>
<dbReference type="SUPFAM" id="SSF81324">
    <property type="entry name" value="Voltage-gated potassium channels"/>
    <property type="match status" value="1"/>
</dbReference>
<keyword evidence="4" id="KW-1185">Reference proteome</keyword>
<evidence type="ECO:0000259" key="2">
    <source>
        <dbReference type="Pfam" id="PF07885"/>
    </source>
</evidence>
<feature type="transmembrane region" description="Helical" evidence="1">
    <location>
        <begin position="77"/>
        <end position="100"/>
    </location>
</feature>
<gene>
    <name evidence="3" type="ORF">GGQ55_003822</name>
</gene>
<keyword evidence="1" id="KW-0472">Membrane</keyword>
<reference evidence="3 4" key="1">
    <citation type="submission" date="2020-07" db="EMBL/GenBank/DDBJ databases">
        <title>Sequencing the genomes of 1000 actinobacteria strains.</title>
        <authorList>
            <person name="Klenk H.-P."/>
        </authorList>
    </citation>
    <scope>NUCLEOTIDE SEQUENCE [LARGE SCALE GENOMIC DNA]</scope>
    <source>
        <strain evidence="3 4">DSM 104001</strain>
    </source>
</reference>
<feature type="transmembrane region" description="Helical" evidence="1">
    <location>
        <begin position="120"/>
        <end position="137"/>
    </location>
</feature>
<feature type="domain" description="Potassium channel" evidence="2">
    <location>
        <begin position="90"/>
        <end position="168"/>
    </location>
</feature>
<evidence type="ECO:0000313" key="4">
    <source>
        <dbReference type="Proteomes" id="UP000541969"/>
    </source>
</evidence>
<organism evidence="3 4">
    <name type="scientific">Petropleomorpha daqingensis</name>
    <dbReference type="NCBI Taxonomy" id="2026353"/>
    <lineage>
        <taxon>Bacteria</taxon>
        <taxon>Bacillati</taxon>
        <taxon>Actinomycetota</taxon>
        <taxon>Actinomycetes</taxon>
        <taxon>Geodermatophilales</taxon>
        <taxon>Geodermatophilaceae</taxon>
        <taxon>Petropleomorpha</taxon>
    </lineage>
</organism>
<dbReference type="EMBL" id="JACBZT010000001">
    <property type="protein sequence ID" value="NYJ07544.1"/>
    <property type="molecule type" value="Genomic_DNA"/>
</dbReference>
<evidence type="ECO:0000256" key="1">
    <source>
        <dbReference type="SAM" id="Phobius"/>
    </source>
</evidence>
<name>A0A853CHS7_9ACTN</name>
<sequence length="188" mass="19846">MSGHLLPAEPGGARHPLLRALLRTGATFVGLLALYFVIPLSRGFSAGTLGGLVLAFLGVGLLVAWQVRSILQSRHPAVRAVESIALSLPLFLLLFAATYYVLAGSDAHAFTQPLSKVDSLYFVVTVFATVGFGDITPASELARVLVTVQMVGDLILIGLVLRLFLTAVDRGRQRTAQRSGSPPLTPGG</sequence>
<accession>A0A853CHS7</accession>
<dbReference type="Gene3D" id="1.10.287.70">
    <property type="match status" value="1"/>
</dbReference>
<feature type="transmembrane region" description="Helical" evidence="1">
    <location>
        <begin position="20"/>
        <end position="38"/>
    </location>
</feature>
<keyword evidence="1" id="KW-1133">Transmembrane helix</keyword>
<proteinExistence type="predicted"/>
<dbReference type="InterPro" id="IPR013099">
    <property type="entry name" value="K_chnl_dom"/>
</dbReference>
<evidence type="ECO:0000313" key="3">
    <source>
        <dbReference type="EMBL" id="NYJ07544.1"/>
    </source>
</evidence>
<dbReference type="Proteomes" id="UP000541969">
    <property type="component" value="Unassembled WGS sequence"/>
</dbReference>
<comment type="caution">
    <text evidence="3">The sequence shown here is derived from an EMBL/GenBank/DDBJ whole genome shotgun (WGS) entry which is preliminary data.</text>
</comment>
<keyword evidence="1" id="KW-0812">Transmembrane</keyword>
<protein>
    <recommendedName>
        <fullName evidence="2">Potassium channel domain-containing protein</fullName>
    </recommendedName>
</protein>
<feature type="transmembrane region" description="Helical" evidence="1">
    <location>
        <begin position="44"/>
        <end position="65"/>
    </location>
</feature>
<dbReference type="Pfam" id="PF07885">
    <property type="entry name" value="Ion_trans_2"/>
    <property type="match status" value="1"/>
</dbReference>
<dbReference type="RefSeq" id="WP_218859345.1">
    <property type="nucleotide sequence ID" value="NZ_JACBZT010000001.1"/>
</dbReference>